<dbReference type="GeneID" id="98150576"/>
<evidence type="ECO:0000313" key="3">
    <source>
        <dbReference type="EMBL" id="KAL2867297.1"/>
    </source>
</evidence>
<dbReference type="PANTHER" id="PTHR13847:SF260">
    <property type="entry name" value="FAD DEPENDENT OXIDOREDUCTASE DOMAIN-CONTAINING PROTEIN"/>
    <property type="match status" value="1"/>
</dbReference>
<gene>
    <name evidence="3" type="ORF">BJX67DRAFT_81670</name>
</gene>
<feature type="domain" description="FAD dependent oxidoreductase" evidence="2">
    <location>
        <begin position="60"/>
        <end position="430"/>
    </location>
</feature>
<accession>A0ABR4LVD0</accession>
<organism evidence="3 4">
    <name type="scientific">Aspergillus lucknowensis</name>
    <dbReference type="NCBI Taxonomy" id="176173"/>
    <lineage>
        <taxon>Eukaryota</taxon>
        <taxon>Fungi</taxon>
        <taxon>Dikarya</taxon>
        <taxon>Ascomycota</taxon>
        <taxon>Pezizomycotina</taxon>
        <taxon>Eurotiomycetes</taxon>
        <taxon>Eurotiomycetidae</taxon>
        <taxon>Eurotiales</taxon>
        <taxon>Aspergillaceae</taxon>
        <taxon>Aspergillus</taxon>
        <taxon>Aspergillus subgen. Nidulantes</taxon>
    </lineage>
</organism>
<dbReference type="Pfam" id="PF01266">
    <property type="entry name" value="DAO"/>
    <property type="match status" value="1"/>
</dbReference>
<dbReference type="Proteomes" id="UP001610432">
    <property type="component" value="Unassembled WGS sequence"/>
</dbReference>
<protein>
    <submittedName>
        <fullName evidence="3">FAD dependent oxidoreductase-domain-containing protein</fullName>
    </submittedName>
</protein>
<proteinExistence type="predicted"/>
<feature type="region of interest" description="Disordered" evidence="1">
    <location>
        <begin position="1"/>
        <end position="24"/>
    </location>
</feature>
<evidence type="ECO:0000313" key="4">
    <source>
        <dbReference type="Proteomes" id="UP001610432"/>
    </source>
</evidence>
<sequence>MSPGPTTVPDFEESPSTISTHDRHGFPKEGHYSLSYWLQGVQGDPLLNYRTTPELPSSADVVIIGSGMTGTLIAYHYKERWPEKSVVVLEAREFCSGATGRNAGHCKPDQWRGFTKYAEAFGTEQALKILENEKQTWSALVKYVREHNIDCDLWVGDTFDVPVTPGIASIARNTFESFKAAGGRVDHVKVTYNPAKAAEISRIKDAQACYAWPASTLHPWKLTAQIMRNNLRKGVNLQTRTKVTHVTRSSKSPENWLVRSERGEIECSQVVHATNAYSAALEPSLRGLITPSPHMCNQIIPPVAFEGSKGLEYSYGVLIPEGSVVSINPRSSTEGSILFGGRNAGQQEFEEWLQEHPERSTDDSLEGFKSVTDAVKNFAESEIIGWKAKFNNHSWSGIIALSADGVPFIGQLPGLPGQWVCAGHQGHGMARIFTAAPGLVKLMDGCSWADTQLPEVYQITTARIDRLKKLRSQDNAAHGQL</sequence>
<dbReference type="InterPro" id="IPR006076">
    <property type="entry name" value="FAD-dep_OxRdtase"/>
</dbReference>
<dbReference type="PANTHER" id="PTHR13847">
    <property type="entry name" value="SARCOSINE DEHYDROGENASE-RELATED"/>
    <property type="match status" value="1"/>
</dbReference>
<reference evidence="3 4" key="1">
    <citation type="submission" date="2024-07" db="EMBL/GenBank/DDBJ databases">
        <title>Section-level genome sequencing and comparative genomics of Aspergillus sections Usti and Cavernicolus.</title>
        <authorList>
            <consortium name="Lawrence Berkeley National Laboratory"/>
            <person name="Nybo J.L."/>
            <person name="Vesth T.C."/>
            <person name="Theobald S."/>
            <person name="Frisvad J.C."/>
            <person name="Larsen T.O."/>
            <person name="Kjaerboelling I."/>
            <person name="Rothschild-Mancinelli K."/>
            <person name="Lyhne E.K."/>
            <person name="Kogle M.E."/>
            <person name="Barry K."/>
            <person name="Clum A."/>
            <person name="Na H."/>
            <person name="Ledsgaard L."/>
            <person name="Lin J."/>
            <person name="Lipzen A."/>
            <person name="Kuo A."/>
            <person name="Riley R."/>
            <person name="Mondo S."/>
            <person name="Labutti K."/>
            <person name="Haridas S."/>
            <person name="Pangalinan J."/>
            <person name="Salamov A.A."/>
            <person name="Simmons B.A."/>
            <person name="Magnuson J.K."/>
            <person name="Chen J."/>
            <person name="Drula E."/>
            <person name="Henrissat B."/>
            <person name="Wiebenga A."/>
            <person name="Lubbers R.J."/>
            <person name="Gomes A.C."/>
            <person name="Macurrencykelacurrency M.R."/>
            <person name="Stajich J."/>
            <person name="Grigoriev I.V."/>
            <person name="Mortensen U.H."/>
            <person name="De Vries R.P."/>
            <person name="Baker S.E."/>
            <person name="Andersen M.R."/>
        </authorList>
    </citation>
    <scope>NUCLEOTIDE SEQUENCE [LARGE SCALE GENOMIC DNA]</scope>
    <source>
        <strain evidence="3 4">CBS 449.75</strain>
    </source>
</reference>
<keyword evidence="4" id="KW-1185">Reference proteome</keyword>
<evidence type="ECO:0000259" key="2">
    <source>
        <dbReference type="Pfam" id="PF01266"/>
    </source>
</evidence>
<dbReference type="RefSeq" id="XP_070886276.1">
    <property type="nucleotide sequence ID" value="XM_071035504.1"/>
</dbReference>
<comment type="caution">
    <text evidence="3">The sequence shown here is derived from an EMBL/GenBank/DDBJ whole genome shotgun (WGS) entry which is preliminary data.</text>
</comment>
<dbReference type="Gene3D" id="3.30.9.10">
    <property type="entry name" value="D-Amino Acid Oxidase, subunit A, domain 2"/>
    <property type="match status" value="1"/>
</dbReference>
<evidence type="ECO:0000256" key="1">
    <source>
        <dbReference type="SAM" id="MobiDB-lite"/>
    </source>
</evidence>
<dbReference type="EMBL" id="JBFXLQ010000019">
    <property type="protein sequence ID" value="KAL2867297.1"/>
    <property type="molecule type" value="Genomic_DNA"/>
</dbReference>
<dbReference type="InterPro" id="IPR036188">
    <property type="entry name" value="FAD/NAD-bd_sf"/>
</dbReference>
<dbReference type="SUPFAM" id="SSF51905">
    <property type="entry name" value="FAD/NAD(P)-binding domain"/>
    <property type="match status" value="1"/>
</dbReference>
<name>A0ABR4LVD0_9EURO</name>
<dbReference type="Gene3D" id="3.50.50.60">
    <property type="entry name" value="FAD/NAD(P)-binding domain"/>
    <property type="match status" value="1"/>
</dbReference>